<dbReference type="RefSeq" id="WP_102952159.1">
    <property type="nucleotide sequence ID" value="NZ_CP024847.1"/>
</dbReference>
<dbReference type="CDD" id="cd06588">
    <property type="entry name" value="PhnB_like"/>
    <property type="match status" value="1"/>
</dbReference>
<dbReference type="Gene3D" id="3.10.180.10">
    <property type="entry name" value="2,3-Dihydroxybiphenyl 1,2-Dioxygenase, domain 1"/>
    <property type="match status" value="1"/>
</dbReference>
<dbReference type="SUPFAM" id="SSF54593">
    <property type="entry name" value="Glyoxalase/Bleomycin resistance protein/Dihydroxybiphenyl dioxygenase"/>
    <property type="match status" value="1"/>
</dbReference>
<reference evidence="3" key="1">
    <citation type="submission" date="2017-11" db="EMBL/GenBank/DDBJ databases">
        <authorList>
            <person name="Chan K.G."/>
            <person name="Lee L.S."/>
        </authorList>
    </citation>
    <scope>NUCLEOTIDE SEQUENCE [LARGE SCALE GENOMIC DNA]</scope>
    <source>
        <strain evidence="3">DSM 100970</strain>
    </source>
</reference>
<keyword evidence="3" id="KW-1185">Reference proteome</keyword>
<accession>A0A2I7N8V7</accession>
<name>A0A2I7N8V7_9NEIS</name>
<dbReference type="KEGG" id="nba:CUN60_11390"/>
<dbReference type="InterPro" id="IPR028973">
    <property type="entry name" value="PhnB-like"/>
</dbReference>
<dbReference type="PANTHER" id="PTHR33990:SF1">
    <property type="entry name" value="PROTEIN YJDN"/>
    <property type="match status" value="1"/>
</dbReference>
<dbReference type="Pfam" id="PF06983">
    <property type="entry name" value="3-dmu-9_3-mt"/>
    <property type="match status" value="1"/>
</dbReference>
<dbReference type="OrthoDB" id="9795306at2"/>
<dbReference type="PANTHER" id="PTHR33990">
    <property type="entry name" value="PROTEIN YJDN-RELATED"/>
    <property type="match status" value="1"/>
</dbReference>
<proteinExistence type="predicted"/>
<evidence type="ECO:0000313" key="2">
    <source>
        <dbReference type="EMBL" id="AUR52872.1"/>
    </source>
</evidence>
<dbReference type="AlphaFoldDB" id="A0A2I7N8V7"/>
<evidence type="ECO:0000313" key="3">
    <source>
        <dbReference type="Proteomes" id="UP000236655"/>
    </source>
</evidence>
<dbReference type="EMBL" id="CP024847">
    <property type="protein sequence ID" value="AUR52872.1"/>
    <property type="molecule type" value="Genomic_DNA"/>
</dbReference>
<feature type="domain" description="PhnB-like" evidence="1">
    <location>
        <begin position="4"/>
        <end position="138"/>
    </location>
</feature>
<sequence length="145" mass="16210">MQAVSVYLTFKGNAEEAFNFYQQALGGNLETHRFKDMPEGEKLPEPDQNKVMHTSLTLPNGQTIMASDTIDSIPECRSQELVAGNNFTISITPDNEAEADKLFAALAVGGTISMPLQKTFWNAYFGMLTDKFGIQWMVNYDYPQN</sequence>
<protein>
    <submittedName>
        <fullName evidence="2">VOC family protein</fullName>
    </submittedName>
</protein>
<gene>
    <name evidence="2" type="ORF">CUN60_11390</name>
</gene>
<dbReference type="InterPro" id="IPR029068">
    <property type="entry name" value="Glyas_Bleomycin-R_OHBP_Dase"/>
</dbReference>
<evidence type="ECO:0000259" key="1">
    <source>
        <dbReference type="Pfam" id="PF06983"/>
    </source>
</evidence>
<dbReference type="Proteomes" id="UP000236655">
    <property type="component" value="Chromosome"/>
</dbReference>
<organism evidence="2 3">
    <name type="scientific">Aquella oligotrophica</name>
    <dbReference type="NCBI Taxonomy" id="2067065"/>
    <lineage>
        <taxon>Bacteria</taxon>
        <taxon>Pseudomonadati</taxon>
        <taxon>Pseudomonadota</taxon>
        <taxon>Betaproteobacteria</taxon>
        <taxon>Neisseriales</taxon>
        <taxon>Neisseriaceae</taxon>
        <taxon>Aquella</taxon>
    </lineage>
</organism>